<name>A0AAV3QZV3_LITER</name>
<reference evidence="1 2" key="1">
    <citation type="submission" date="2024-01" db="EMBL/GenBank/DDBJ databases">
        <title>The complete chloroplast genome sequence of Lithospermum erythrorhizon: insights into the phylogenetic relationship among Boraginaceae species and the maternal lineages of purple gromwells.</title>
        <authorList>
            <person name="Okada T."/>
            <person name="Watanabe K."/>
        </authorList>
    </citation>
    <scope>NUCLEOTIDE SEQUENCE [LARGE SCALE GENOMIC DNA]</scope>
</reference>
<evidence type="ECO:0000313" key="1">
    <source>
        <dbReference type="EMBL" id="GAA0168721.1"/>
    </source>
</evidence>
<keyword evidence="2" id="KW-1185">Reference proteome</keyword>
<dbReference type="EMBL" id="BAABME010023742">
    <property type="protein sequence ID" value="GAA0168721.1"/>
    <property type="molecule type" value="Genomic_DNA"/>
</dbReference>
<comment type="caution">
    <text evidence="1">The sequence shown here is derived from an EMBL/GenBank/DDBJ whole genome shotgun (WGS) entry which is preliminary data.</text>
</comment>
<gene>
    <name evidence="1" type="ORF">LIER_40621</name>
</gene>
<proteinExistence type="predicted"/>
<accession>A0AAV3QZV3</accession>
<dbReference type="Proteomes" id="UP001454036">
    <property type="component" value="Unassembled WGS sequence"/>
</dbReference>
<dbReference type="AlphaFoldDB" id="A0AAV3QZV3"/>
<organism evidence="1 2">
    <name type="scientific">Lithospermum erythrorhizon</name>
    <name type="common">Purple gromwell</name>
    <name type="synonym">Lithospermum officinale var. erythrorhizon</name>
    <dbReference type="NCBI Taxonomy" id="34254"/>
    <lineage>
        <taxon>Eukaryota</taxon>
        <taxon>Viridiplantae</taxon>
        <taxon>Streptophyta</taxon>
        <taxon>Embryophyta</taxon>
        <taxon>Tracheophyta</taxon>
        <taxon>Spermatophyta</taxon>
        <taxon>Magnoliopsida</taxon>
        <taxon>eudicotyledons</taxon>
        <taxon>Gunneridae</taxon>
        <taxon>Pentapetalae</taxon>
        <taxon>asterids</taxon>
        <taxon>lamiids</taxon>
        <taxon>Boraginales</taxon>
        <taxon>Boraginaceae</taxon>
        <taxon>Boraginoideae</taxon>
        <taxon>Lithospermeae</taxon>
        <taxon>Lithospermum</taxon>
    </lineage>
</organism>
<protein>
    <submittedName>
        <fullName evidence="1">Uncharacterized protein</fullName>
    </submittedName>
</protein>
<sequence>MYDVIHKGPLAYFQVASPSYKFLYTKKVDKVEPNRWFKLWFLAQRGFGAEVRHHCSEDFAKTQAEVEKLRTGFPHALPHEVFCDGDVLIKAGMTKGVDKFPNITLGKDPLAQISKRKSVVVLESSLGASPLAPASKKSRKITKKVIPEDALVITKVITKTSNPPSHVLLPPSTIIIPDSTPALDIVPSV</sequence>
<evidence type="ECO:0000313" key="2">
    <source>
        <dbReference type="Proteomes" id="UP001454036"/>
    </source>
</evidence>